<dbReference type="Gene3D" id="6.10.140.1110">
    <property type="match status" value="1"/>
</dbReference>
<protein>
    <submittedName>
        <fullName evidence="2">YlqD family protein</fullName>
    </submittedName>
</protein>
<evidence type="ECO:0000256" key="1">
    <source>
        <dbReference type="SAM" id="Coils"/>
    </source>
</evidence>
<dbReference type="Proteomes" id="UP001501459">
    <property type="component" value="Unassembled WGS sequence"/>
</dbReference>
<dbReference type="RefSeq" id="WP_343753391.1">
    <property type="nucleotide sequence ID" value="NZ_BAAADM010000054.1"/>
</dbReference>
<gene>
    <name evidence="2" type="ORF">GCM10008983_23600</name>
</gene>
<evidence type="ECO:0000313" key="2">
    <source>
        <dbReference type="EMBL" id="GAA0445332.1"/>
    </source>
</evidence>
<dbReference type="Pfam" id="PF11068">
    <property type="entry name" value="YlqD"/>
    <property type="match status" value="1"/>
</dbReference>
<reference evidence="3" key="1">
    <citation type="journal article" date="2019" name="Int. J. Syst. Evol. Microbiol.">
        <title>The Global Catalogue of Microorganisms (GCM) 10K type strain sequencing project: providing services to taxonomists for standard genome sequencing and annotation.</title>
        <authorList>
            <consortium name="The Broad Institute Genomics Platform"/>
            <consortium name="The Broad Institute Genome Sequencing Center for Infectious Disease"/>
            <person name="Wu L."/>
            <person name="Ma J."/>
        </authorList>
    </citation>
    <scope>NUCLEOTIDE SEQUENCE [LARGE SCALE GENOMIC DNA]</scope>
    <source>
        <strain evidence="3">JCM 12149</strain>
    </source>
</reference>
<dbReference type="EMBL" id="BAAADM010000054">
    <property type="protein sequence ID" value="GAA0445332.1"/>
    <property type="molecule type" value="Genomic_DNA"/>
</dbReference>
<organism evidence="2 3">
    <name type="scientific">Lentibacillus halophilus</name>
    <dbReference type="NCBI Taxonomy" id="295065"/>
    <lineage>
        <taxon>Bacteria</taxon>
        <taxon>Bacillati</taxon>
        <taxon>Bacillota</taxon>
        <taxon>Bacilli</taxon>
        <taxon>Bacillales</taxon>
        <taxon>Bacillaceae</taxon>
        <taxon>Lentibacillus</taxon>
    </lineage>
</organism>
<feature type="coiled-coil region" evidence="1">
    <location>
        <begin position="29"/>
        <end position="56"/>
    </location>
</feature>
<comment type="caution">
    <text evidence="2">The sequence shown here is derived from an EMBL/GenBank/DDBJ whole genome shotgun (WGS) entry which is preliminary data.</text>
</comment>
<proteinExistence type="predicted"/>
<keyword evidence="3" id="KW-1185">Reference proteome</keyword>
<evidence type="ECO:0000313" key="3">
    <source>
        <dbReference type="Proteomes" id="UP001501459"/>
    </source>
</evidence>
<dbReference type="InterPro" id="IPR021297">
    <property type="entry name" value="YlqD"/>
</dbReference>
<name>A0ABP3J884_9BACI</name>
<keyword evidence="1" id="KW-0175">Coiled coil</keyword>
<sequence>MQIIRKVLIKQIVTEKSKATLRKGFQDHKMQLEQECQQLRFEQRKLENKRKTSKQEVSQRFQQEIKNRKEKMKQADFKLEQLDILEIGSEITEKEVDALVEVEEGSHWNEIMGEAAIVVEDGIVVRIDQ</sequence>
<accession>A0ABP3J884</accession>